<reference evidence="5" key="1">
    <citation type="journal article" date="2020" name="bioRxiv">
        <title>Comparative genomics of Chlamydomonas.</title>
        <authorList>
            <person name="Craig R.J."/>
            <person name="Hasan A.R."/>
            <person name="Ness R.W."/>
            <person name="Keightley P.D."/>
        </authorList>
    </citation>
    <scope>NUCLEOTIDE SEQUENCE</scope>
    <source>
        <strain evidence="5">CCAP 11/173</strain>
    </source>
</reference>
<dbReference type="AlphaFoldDB" id="A0A836B0F8"/>
<comment type="caution">
    <text evidence="5">The sequence shown here is derived from an EMBL/GenBank/DDBJ whole genome shotgun (WGS) entry which is preliminary data.</text>
</comment>
<evidence type="ECO:0000313" key="5">
    <source>
        <dbReference type="EMBL" id="KAG2444021.1"/>
    </source>
</evidence>
<dbReference type="InterPro" id="IPR001229">
    <property type="entry name" value="Jacalin-like_lectin_dom"/>
</dbReference>
<dbReference type="InterPro" id="IPR036404">
    <property type="entry name" value="Jacalin-like_lectin_dom_sf"/>
</dbReference>
<organism evidence="5 6">
    <name type="scientific">Chlamydomonas schloesseri</name>
    <dbReference type="NCBI Taxonomy" id="2026947"/>
    <lineage>
        <taxon>Eukaryota</taxon>
        <taxon>Viridiplantae</taxon>
        <taxon>Chlorophyta</taxon>
        <taxon>core chlorophytes</taxon>
        <taxon>Chlorophyceae</taxon>
        <taxon>CS clade</taxon>
        <taxon>Chlamydomonadales</taxon>
        <taxon>Chlamydomonadaceae</taxon>
        <taxon>Chlamydomonas</taxon>
    </lineage>
</organism>
<feature type="region of interest" description="Disordered" evidence="3">
    <location>
        <begin position="493"/>
        <end position="529"/>
    </location>
</feature>
<feature type="region of interest" description="Disordered" evidence="3">
    <location>
        <begin position="114"/>
        <end position="148"/>
    </location>
</feature>
<proteinExistence type="predicted"/>
<name>A0A836B0F8_9CHLO</name>
<evidence type="ECO:0000256" key="2">
    <source>
        <dbReference type="ARBA" id="ARBA00022734"/>
    </source>
</evidence>
<keyword evidence="1" id="KW-0732">Signal</keyword>
<dbReference type="GO" id="GO:0030246">
    <property type="term" value="F:carbohydrate binding"/>
    <property type="evidence" value="ECO:0007669"/>
    <property type="project" value="UniProtKB-KW"/>
</dbReference>
<dbReference type="Pfam" id="PF01419">
    <property type="entry name" value="Jacalin"/>
    <property type="match status" value="2"/>
</dbReference>
<evidence type="ECO:0000256" key="3">
    <source>
        <dbReference type="SAM" id="MobiDB-lite"/>
    </source>
</evidence>
<dbReference type="SUPFAM" id="SSF51101">
    <property type="entry name" value="Mannose-binding lectins"/>
    <property type="match status" value="2"/>
</dbReference>
<evidence type="ECO:0000313" key="6">
    <source>
        <dbReference type="Proteomes" id="UP000613740"/>
    </source>
</evidence>
<keyword evidence="6" id="KW-1185">Reference proteome</keyword>
<dbReference type="InterPro" id="IPR052321">
    <property type="entry name" value="PolyBind_ProtTraffic"/>
</dbReference>
<gene>
    <name evidence="5" type="ORF">HYH02_009220</name>
</gene>
<keyword evidence="2" id="KW-0430">Lectin</keyword>
<dbReference type="SMART" id="SM00915">
    <property type="entry name" value="Jacalin"/>
    <property type="match status" value="1"/>
</dbReference>
<dbReference type="OrthoDB" id="74460at2759"/>
<protein>
    <recommendedName>
        <fullName evidence="4">Jacalin-type lectin domain-containing protein</fullName>
    </recommendedName>
</protein>
<feature type="domain" description="Jacalin-type lectin" evidence="4">
    <location>
        <begin position="1"/>
        <end position="109"/>
    </location>
</feature>
<evidence type="ECO:0000259" key="4">
    <source>
        <dbReference type="PROSITE" id="PS51752"/>
    </source>
</evidence>
<dbReference type="EMBL" id="JAEHOD010000030">
    <property type="protein sequence ID" value="KAG2444021.1"/>
    <property type="molecule type" value="Genomic_DNA"/>
</dbReference>
<accession>A0A836B0F8</accession>
<feature type="compositionally biased region" description="Gly residues" evidence="3">
    <location>
        <begin position="493"/>
        <end position="504"/>
    </location>
</feature>
<dbReference type="Proteomes" id="UP000613740">
    <property type="component" value="Unassembled WGS sequence"/>
</dbReference>
<feature type="domain" description="Jacalin-type lectin" evidence="4">
    <location>
        <begin position="145"/>
        <end position="284"/>
    </location>
</feature>
<dbReference type="PANTHER" id="PTHR33589:SF3">
    <property type="entry name" value="ZYMOGEN GRANULE MEMBRANE PROTEIN 16-LIKE"/>
    <property type="match status" value="1"/>
</dbReference>
<evidence type="ECO:0000256" key="1">
    <source>
        <dbReference type="ARBA" id="ARBA00022729"/>
    </source>
</evidence>
<feature type="compositionally biased region" description="Pro residues" evidence="3">
    <location>
        <begin position="114"/>
        <end position="131"/>
    </location>
</feature>
<dbReference type="PROSITE" id="PS51752">
    <property type="entry name" value="JACALIN_LECTIN"/>
    <property type="match status" value="2"/>
</dbReference>
<sequence length="529" mass="55264">MVVTSGWWIDSIQVRYGDTWAPRHGGPGGTLKASLVLSPGESIVWVSIRYGWYVDGMTVRTSTGQILGSGYVTNSAVATPCVSFGQPRLLYIKGRSGAYLESITFVWASSGAPTPPPLGPSPPPPPPPPSPCAAGSDRESLSQGPYGLGPAGAQATFDDWKAWVASGKKPISEMMVISGGWIESIQVRYGDTWAPRRGGPGGTLKASLVLSPGESIVWVSIRYGRYVDGMTVRTSTGHTQIMGTEFVPNSAVATPCVSFGQPRLLYIKGISKTYLESITFVWASSGAPTPPPLAPTLDTAYEDYSDLLEELVNSLPPPSATAAAATAFERAGLEAPAARYCATLGASLDLLHNGLMPSLNRTLNASVGGTPARSRRAGLVEAAVPHCRTLQSLFPWLYQALGDGGLSTGCYRATFTSRSSDPSFTPRNPGLMLIPVANVGLLQLGRAVAGGLIQLSIDFCNGEVPGDWGQPYGSELFFAFSFANAFINGDDGGSGGSGGGGGGNAPPPANLWSTASPRPSPSLYDNGLR</sequence>
<dbReference type="PANTHER" id="PTHR33589">
    <property type="entry name" value="OS11G0524900 PROTEIN"/>
    <property type="match status" value="1"/>
</dbReference>
<dbReference type="Gene3D" id="2.100.10.30">
    <property type="entry name" value="Jacalin-like lectin domain"/>
    <property type="match status" value="2"/>
</dbReference>